<feature type="region of interest" description="Disordered" evidence="1">
    <location>
        <begin position="71"/>
        <end position="91"/>
    </location>
</feature>
<dbReference type="AlphaFoldDB" id="A0A3D3RHC0"/>
<proteinExistence type="predicted"/>
<organism evidence="2 3">
    <name type="scientific">Gimesia maris</name>
    <dbReference type="NCBI Taxonomy" id="122"/>
    <lineage>
        <taxon>Bacteria</taxon>
        <taxon>Pseudomonadati</taxon>
        <taxon>Planctomycetota</taxon>
        <taxon>Planctomycetia</taxon>
        <taxon>Planctomycetales</taxon>
        <taxon>Planctomycetaceae</taxon>
        <taxon>Gimesia</taxon>
    </lineage>
</organism>
<evidence type="ECO:0000313" key="3">
    <source>
        <dbReference type="Proteomes" id="UP000263642"/>
    </source>
</evidence>
<comment type="caution">
    <text evidence="2">The sequence shown here is derived from an EMBL/GenBank/DDBJ whole genome shotgun (WGS) entry which is preliminary data.</text>
</comment>
<dbReference type="SUPFAM" id="SSF52266">
    <property type="entry name" value="SGNH hydrolase"/>
    <property type="match status" value="1"/>
</dbReference>
<feature type="non-terminal residue" evidence="2">
    <location>
        <position position="1"/>
    </location>
</feature>
<gene>
    <name evidence="2" type="ORF">DIT97_32210</name>
</gene>
<reference evidence="2 3" key="1">
    <citation type="journal article" date="2018" name="Nat. Biotechnol.">
        <title>A standardized bacterial taxonomy based on genome phylogeny substantially revises the tree of life.</title>
        <authorList>
            <person name="Parks D.H."/>
            <person name="Chuvochina M."/>
            <person name="Waite D.W."/>
            <person name="Rinke C."/>
            <person name="Skarshewski A."/>
            <person name="Chaumeil P.A."/>
            <person name="Hugenholtz P."/>
        </authorList>
    </citation>
    <scope>NUCLEOTIDE SEQUENCE [LARGE SCALE GENOMIC DNA]</scope>
    <source>
        <strain evidence="2">UBA9375</strain>
    </source>
</reference>
<name>A0A3D3RHC0_9PLAN</name>
<accession>A0A3D3RHC0</accession>
<evidence type="ECO:0000256" key="1">
    <source>
        <dbReference type="SAM" id="MobiDB-lite"/>
    </source>
</evidence>
<dbReference type="Proteomes" id="UP000263642">
    <property type="component" value="Unassembled WGS sequence"/>
</dbReference>
<dbReference type="EMBL" id="DQAY01000199">
    <property type="protein sequence ID" value="HCO27437.1"/>
    <property type="molecule type" value="Genomic_DNA"/>
</dbReference>
<evidence type="ECO:0000313" key="2">
    <source>
        <dbReference type="EMBL" id="HCO27437.1"/>
    </source>
</evidence>
<protein>
    <submittedName>
        <fullName evidence="2">Uncharacterized protein</fullName>
    </submittedName>
</protein>
<sequence>PGSEWLVDHVHPSIEGHQLIADALFENLVSLQFFPPPANWQSNRDQLRQAHLNSLPEEYFLRGALRSRRLEGWSRGRSQKIPPDSNQSTVQ</sequence>